<dbReference type="OrthoDB" id="21342at2"/>
<keyword evidence="3" id="KW-0808">Transferase</keyword>
<dbReference type="InterPro" id="IPR013216">
    <property type="entry name" value="Methyltransf_11"/>
</dbReference>
<dbReference type="PANTHER" id="PTHR42912">
    <property type="entry name" value="METHYLTRANSFERASE"/>
    <property type="match status" value="1"/>
</dbReference>
<dbReference type="Pfam" id="PF08241">
    <property type="entry name" value="Methyltransf_11"/>
    <property type="match status" value="1"/>
</dbReference>
<dbReference type="GO" id="GO:0008757">
    <property type="term" value="F:S-adenosylmethionine-dependent methyltransferase activity"/>
    <property type="evidence" value="ECO:0007669"/>
    <property type="project" value="InterPro"/>
</dbReference>
<organism evidence="3 4">
    <name type="scientific">Pengzhenrongella frigida</name>
    <dbReference type="NCBI Taxonomy" id="1259133"/>
    <lineage>
        <taxon>Bacteria</taxon>
        <taxon>Bacillati</taxon>
        <taxon>Actinomycetota</taxon>
        <taxon>Actinomycetes</taxon>
        <taxon>Micrococcales</taxon>
        <taxon>Pengzhenrongella</taxon>
    </lineage>
</organism>
<reference evidence="3 4" key="1">
    <citation type="submission" date="2019-01" db="EMBL/GenBank/DDBJ databases">
        <title>Novel species of Cellulomonas.</title>
        <authorList>
            <person name="Liu Q."/>
            <person name="Xin Y.-H."/>
        </authorList>
    </citation>
    <scope>NUCLEOTIDE SEQUENCE [LARGE SCALE GENOMIC DNA]</scope>
    <source>
        <strain evidence="3 4">HLT2-17</strain>
    </source>
</reference>
<sequence>MSARCEREAGADVRKADVDDGGTAMRRWIQLTGVAVVLAGTLVVVTRSKGTAGNGARRVFWSAFAGVPSGRLGTVGARVLAKRSSYFAAMAEELALQPEDDLLDVGCGAAGLLAQHASQVRFVAGLDLSEIQLRMARQNLADRIAAGTGEIVQGDATVLPWDDGRFSVVASLDCVKFLRDPAQALREMYRVLRPGGRVVLGLGKRVKNEAESSTVDVWGEWQWSDADARRLMDEAGFVDVVVSFLHAGPKEQLVRGTRPGAGQGLA</sequence>
<dbReference type="InterPro" id="IPR029063">
    <property type="entry name" value="SAM-dependent_MTases_sf"/>
</dbReference>
<feature type="domain" description="Methyltransferase type 11" evidence="2">
    <location>
        <begin position="103"/>
        <end position="200"/>
    </location>
</feature>
<accession>A0A4Q5N618</accession>
<name>A0A4Q5N618_9MICO</name>
<dbReference type="PANTHER" id="PTHR42912:SF93">
    <property type="entry name" value="N6-ADENOSINE-METHYLTRANSFERASE TMT1A"/>
    <property type="match status" value="1"/>
</dbReference>
<proteinExistence type="predicted"/>
<keyword evidence="4" id="KW-1185">Reference proteome</keyword>
<keyword evidence="1" id="KW-0472">Membrane</keyword>
<comment type="caution">
    <text evidence="3">The sequence shown here is derived from an EMBL/GenBank/DDBJ whole genome shotgun (WGS) entry which is preliminary data.</text>
</comment>
<keyword evidence="1" id="KW-1133">Transmembrane helix</keyword>
<evidence type="ECO:0000313" key="3">
    <source>
        <dbReference type="EMBL" id="RYV52287.1"/>
    </source>
</evidence>
<dbReference type="GO" id="GO:0032259">
    <property type="term" value="P:methylation"/>
    <property type="evidence" value="ECO:0007669"/>
    <property type="project" value="UniProtKB-KW"/>
</dbReference>
<gene>
    <name evidence="3" type="ORF">EUA98_03490</name>
</gene>
<evidence type="ECO:0000256" key="1">
    <source>
        <dbReference type="SAM" id="Phobius"/>
    </source>
</evidence>
<protein>
    <submittedName>
        <fullName evidence="3">Class I SAM-dependent methyltransferase</fullName>
    </submittedName>
</protein>
<dbReference type="Gene3D" id="3.40.50.150">
    <property type="entry name" value="Vaccinia Virus protein VP39"/>
    <property type="match status" value="1"/>
</dbReference>
<feature type="transmembrane region" description="Helical" evidence="1">
    <location>
        <begin position="28"/>
        <end position="48"/>
    </location>
</feature>
<dbReference type="EMBL" id="SDWW01000006">
    <property type="protein sequence ID" value="RYV52287.1"/>
    <property type="molecule type" value="Genomic_DNA"/>
</dbReference>
<dbReference type="Proteomes" id="UP000293764">
    <property type="component" value="Unassembled WGS sequence"/>
</dbReference>
<evidence type="ECO:0000313" key="4">
    <source>
        <dbReference type="Proteomes" id="UP000293764"/>
    </source>
</evidence>
<dbReference type="InterPro" id="IPR050508">
    <property type="entry name" value="Methyltransf_Superfamily"/>
</dbReference>
<dbReference type="CDD" id="cd02440">
    <property type="entry name" value="AdoMet_MTases"/>
    <property type="match status" value="1"/>
</dbReference>
<dbReference type="SUPFAM" id="SSF53335">
    <property type="entry name" value="S-adenosyl-L-methionine-dependent methyltransferases"/>
    <property type="match status" value="1"/>
</dbReference>
<dbReference type="AlphaFoldDB" id="A0A4Q5N618"/>
<keyword evidence="1" id="KW-0812">Transmembrane</keyword>
<evidence type="ECO:0000259" key="2">
    <source>
        <dbReference type="Pfam" id="PF08241"/>
    </source>
</evidence>
<keyword evidence="3" id="KW-0489">Methyltransferase</keyword>